<reference evidence="2 3" key="1">
    <citation type="submission" date="2019-07" db="EMBL/GenBank/DDBJ databases">
        <title>Draft genome assembly of a fouling barnacle, Amphibalanus amphitrite (Darwin, 1854): The first reference genome for Thecostraca.</title>
        <authorList>
            <person name="Kim W."/>
        </authorList>
    </citation>
    <scope>NUCLEOTIDE SEQUENCE [LARGE SCALE GENOMIC DNA]</scope>
    <source>
        <strain evidence="2">SNU_AA5</strain>
        <tissue evidence="2">Soma without cirri and trophi</tissue>
    </source>
</reference>
<feature type="compositionally biased region" description="Polar residues" evidence="1">
    <location>
        <begin position="121"/>
        <end position="133"/>
    </location>
</feature>
<feature type="region of interest" description="Disordered" evidence="1">
    <location>
        <begin position="1"/>
        <end position="164"/>
    </location>
</feature>
<evidence type="ECO:0000313" key="2">
    <source>
        <dbReference type="EMBL" id="KAF0304352.1"/>
    </source>
</evidence>
<feature type="compositionally biased region" description="Polar residues" evidence="1">
    <location>
        <begin position="99"/>
        <end position="113"/>
    </location>
</feature>
<feature type="region of interest" description="Disordered" evidence="1">
    <location>
        <begin position="216"/>
        <end position="285"/>
    </location>
</feature>
<organism evidence="2 3">
    <name type="scientific">Amphibalanus amphitrite</name>
    <name type="common">Striped barnacle</name>
    <name type="synonym">Balanus amphitrite</name>
    <dbReference type="NCBI Taxonomy" id="1232801"/>
    <lineage>
        <taxon>Eukaryota</taxon>
        <taxon>Metazoa</taxon>
        <taxon>Ecdysozoa</taxon>
        <taxon>Arthropoda</taxon>
        <taxon>Crustacea</taxon>
        <taxon>Multicrustacea</taxon>
        <taxon>Cirripedia</taxon>
        <taxon>Thoracica</taxon>
        <taxon>Thoracicalcarea</taxon>
        <taxon>Balanomorpha</taxon>
        <taxon>Balanoidea</taxon>
        <taxon>Balanidae</taxon>
        <taxon>Amphibalaninae</taxon>
        <taxon>Amphibalanus</taxon>
    </lineage>
</organism>
<protein>
    <submittedName>
        <fullName evidence="2">Uncharacterized protein</fullName>
    </submittedName>
</protein>
<accession>A0A6A4WP07</accession>
<evidence type="ECO:0000313" key="3">
    <source>
        <dbReference type="Proteomes" id="UP000440578"/>
    </source>
</evidence>
<keyword evidence="3" id="KW-1185">Reference proteome</keyword>
<feature type="compositionally biased region" description="Acidic residues" evidence="1">
    <location>
        <begin position="226"/>
        <end position="236"/>
    </location>
</feature>
<name>A0A6A4WP07_AMPAM</name>
<evidence type="ECO:0000256" key="1">
    <source>
        <dbReference type="SAM" id="MobiDB-lite"/>
    </source>
</evidence>
<dbReference type="Proteomes" id="UP000440578">
    <property type="component" value="Unassembled WGS sequence"/>
</dbReference>
<dbReference type="EMBL" id="VIIS01000854">
    <property type="protein sequence ID" value="KAF0304352.1"/>
    <property type="molecule type" value="Genomic_DNA"/>
</dbReference>
<gene>
    <name evidence="2" type="ORF">FJT64_023830</name>
</gene>
<dbReference type="AlphaFoldDB" id="A0A6A4WP07"/>
<sequence>MGVIPASDSASDYADTPSSAMPASDYAGLPDSITEGASPQKSGSLGQTGIDFGAGIEVTPLRPGQSGHHNPFAPDYKPPPELSQAWELTGGRPPAPAPTDTQRPPNRPFTQVPPNRPPAQKPTNINRPFSQKPANKPFAQKPVNKPFAQVPANRPFSQKPVNKPACDPYSGYLVTDNYQLGYPITAETPTVAMVHCQLGGNLVGVCCRKFPKLRPQADGAGPSAGEELDPQPEADGADPSAGEGLDPQPESESPLGQGEAAPYGLPQEAADEPSTYGAEARREVP</sequence>
<comment type="caution">
    <text evidence="2">The sequence shown here is derived from an EMBL/GenBank/DDBJ whole genome shotgun (WGS) entry which is preliminary data.</text>
</comment>
<proteinExistence type="predicted"/>
<feature type="compositionally biased region" description="Polar residues" evidence="1">
    <location>
        <begin position="35"/>
        <end position="47"/>
    </location>
</feature>